<evidence type="ECO:0000256" key="19">
    <source>
        <dbReference type="ARBA" id="ARBA00031825"/>
    </source>
</evidence>
<dbReference type="GO" id="GO:0005886">
    <property type="term" value="C:plasma membrane"/>
    <property type="evidence" value="ECO:0007669"/>
    <property type="project" value="UniProtKB-SubCell"/>
</dbReference>
<proteinExistence type="inferred from homology"/>
<feature type="transmembrane region" description="Helical" evidence="24">
    <location>
        <begin position="52"/>
        <end position="69"/>
    </location>
</feature>
<evidence type="ECO:0000313" key="25">
    <source>
        <dbReference type="EMBL" id="BAL54869.1"/>
    </source>
</evidence>
<keyword evidence="12 25" id="KW-0548">Nucleotidyltransferase</keyword>
<reference evidence="25" key="1">
    <citation type="journal article" date="2005" name="Environ. Microbiol.">
        <title>Genetic and functional properties of uncultivated thermophilic crenarchaeotes from a subsurface gold mine as revealed by analysis of genome fragments.</title>
        <authorList>
            <person name="Nunoura T."/>
            <person name="Hirayama H."/>
            <person name="Takami H."/>
            <person name="Oida H."/>
            <person name="Nishi S."/>
            <person name="Shimamura S."/>
            <person name="Suzuki Y."/>
            <person name="Inagaki F."/>
            <person name="Takai K."/>
            <person name="Nealson K.H."/>
            <person name="Horikoshi K."/>
        </authorList>
    </citation>
    <scope>NUCLEOTIDE SEQUENCE</scope>
</reference>
<feature type="transmembrane region" description="Helical" evidence="24">
    <location>
        <begin position="201"/>
        <end position="221"/>
    </location>
</feature>
<evidence type="ECO:0000256" key="1">
    <source>
        <dbReference type="ARBA" id="ARBA00001698"/>
    </source>
</evidence>
<name>H5SFD3_9BACT</name>
<gene>
    <name evidence="25" type="ORF">HGMM_F21E04C07</name>
</gene>
<evidence type="ECO:0000256" key="8">
    <source>
        <dbReference type="ARBA" id="ARBA00022475"/>
    </source>
</evidence>
<keyword evidence="9" id="KW-0444">Lipid biosynthesis</keyword>
<evidence type="ECO:0000256" key="2">
    <source>
        <dbReference type="ARBA" id="ARBA00004651"/>
    </source>
</evidence>
<evidence type="ECO:0000256" key="9">
    <source>
        <dbReference type="ARBA" id="ARBA00022516"/>
    </source>
</evidence>
<keyword evidence="13 24" id="KW-1133">Transmembrane helix</keyword>
<evidence type="ECO:0000256" key="23">
    <source>
        <dbReference type="ARBA" id="ARBA00033406"/>
    </source>
</evidence>
<keyword evidence="8" id="KW-1003">Cell membrane</keyword>
<evidence type="ECO:0000256" key="7">
    <source>
        <dbReference type="ARBA" id="ARBA00019373"/>
    </source>
</evidence>
<dbReference type="PANTHER" id="PTHR46382:SF1">
    <property type="entry name" value="PHOSPHATIDATE CYTIDYLYLTRANSFERASE"/>
    <property type="match status" value="1"/>
</dbReference>
<evidence type="ECO:0000256" key="20">
    <source>
        <dbReference type="ARBA" id="ARBA00032253"/>
    </source>
</evidence>
<dbReference type="EC" id="2.7.7.41" evidence="6"/>
<dbReference type="EMBL" id="AP011702">
    <property type="protein sequence ID" value="BAL54869.1"/>
    <property type="molecule type" value="Genomic_DNA"/>
</dbReference>
<evidence type="ECO:0000256" key="18">
    <source>
        <dbReference type="ARBA" id="ARBA00029893"/>
    </source>
</evidence>
<evidence type="ECO:0000256" key="22">
    <source>
        <dbReference type="ARBA" id="ARBA00032743"/>
    </source>
</evidence>
<dbReference type="AlphaFoldDB" id="H5SFD3"/>
<accession>H5SFD3</accession>
<keyword evidence="11 24" id="KW-0812">Transmembrane</keyword>
<keyword evidence="10 25" id="KW-0808">Transferase</keyword>
<reference evidence="25" key="2">
    <citation type="journal article" date="2012" name="PLoS ONE">
        <title>A Deeply Branching Thermophilic Bacterium with an Ancient Acetyl-CoA Pathway Dominates a Subsurface Ecosystem.</title>
        <authorList>
            <person name="Takami H."/>
            <person name="Noguchi H."/>
            <person name="Takaki Y."/>
            <person name="Uchiyama I."/>
            <person name="Toyoda A."/>
            <person name="Nishi S."/>
            <person name="Chee G.-J."/>
            <person name="Arai W."/>
            <person name="Nunoura T."/>
            <person name="Itoh T."/>
            <person name="Hattori M."/>
            <person name="Takai K."/>
        </authorList>
    </citation>
    <scope>NUCLEOTIDE SEQUENCE</scope>
</reference>
<dbReference type="GO" id="GO:0004605">
    <property type="term" value="F:phosphatidate cytidylyltransferase activity"/>
    <property type="evidence" value="ECO:0007669"/>
    <property type="project" value="UniProtKB-EC"/>
</dbReference>
<keyword evidence="14" id="KW-0443">Lipid metabolism</keyword>
<dbReference type="Pfam" id="PF01148">
    <property type="entry name" value="CTP_transf_1"/>
    <property type="match status" value="1"/>
</dbReference>
<evidence type="ECO:0000256" key="11">
    <source>
        <dbReference type="ARBA" id="ARBA00022692"/>
    </source>
</evidence>
<evidence type="ECO:0000256" key="17">
    <source>
        <dbReference type="ARBA" id="ARBA00023264"/>
    </source>
</evidence>
<comment type="subcellular location">
    <subcellularLocation>
        <location evidence="2">Cell membrane</location>
        <topology evidence="2">Multi-pass membrane protein</topology>
    </subcellularLocation>
</comment>
<comment type="pathway">
    <text evidence="3">Phospholipid metabolism; CDP-diacylglycerol biosynthesis; CDP-diacylglycerol from sn-glycerol 3-phosphate: step 3/3.</text>
</comment>
<comment type="similarity">
    <text evidence="5">Belongs to the CDS family.</text>
</comment>
<evidence type="ECO:0000256" key="5">
    <source>
        <dbReference type="ARBA" id="ARBA00010185"/>
    </source>
</evidence>
<comment type="catalytic activity">
    <reaction evidence="1">
        <text>a 1,2-diacyl-sn-glycero-3-phosphate + CTP + H(+) = a CDP-1,2-diacyl-sn-glycerol + diphosphate</text>
        <dbReference type="Rhea" id="RHEA:16229"/>
        <dbReference type="ChEBI" id="CHEBI:15378"/>
        <dbReference type="ChEBI" id="CHEBI:33019"/>
        <dbReference type="ChEBI" id="CHEBI:37563"/>
        <dbReference type="ChEBI" id="CHEBI:58332"/>
        <dbReference type="ChEBI" id="CHEBI:58608"/>
        <dbReference type="EC" id="2.7.7.41"/>
    </reaction>
</comment>
<evidence type="ECO:0000256" key="21">
    <source>
        <dbReference type="ARBA" id="ARBA00032396"/>
    </source>
</evidence>
<evidence type="ECO:0000256" key="10">
    <source>
        <dbReference type="ARBA" id="ARBA00022679"/>
    </source>
</evidence>
<keyword evidence="16" id="KW-0594">Phospholipid biosynthesis</keyword>
<dbReference type="GO" id="GO:0016024">
    <property type="term" value="P:CDP-diacylglycerol biosynthetic process"/>
    <property type="evidence" value="ECO:0007669"/>
    <property type="project" value="TreeGrafter"/>
</dbReference>
<evidence type="ECO:0000256" key="13">
    <source>
        <dbReference type="ARBA" id="ARBA00022989"/>
    </source>
</evidence>
<evidence type="ECO:0000256" key="12">
    <source>
        <dbReference type="ARBA" id="ARBA00022695"/>
    </source>
</evidence>
<feature type="transmembrane region" description="Helical" evidence="24">
    <location>
        <begin position="107"/>
        <end position="127"/>
    </location>
</feature>
<evidence type="ECO:0000256" key="24">
    <source>
        <dbReference type="SAM" id="Phobius"/>
    </source>
</evidence>
<dbReference type="PANTHER" id="PTHR46382">
    <property type="entry name" value="PHOSPHATIDATE CYTIDYLYLTRANSFERASE"/>
    <property type="match status" value="1"/>
</dbReference>
<evidence type="ECO:0000256" key="3">
    <source>
        <dbReference type="ARBA" id="ARBA00005119"/>
    </source>
</evidence>
<feature type="transmembrane region" description="Helical" evidence="24">
    <location>
        <begin position="75"/>
        <end position="95"/>
    </location>
</feature>
<evidence type="ECO:0000256" key="16">
    <source>
        <dbReference type="ARBA" id="ARBA00023209"/>
    </source>
</evidence>
<keyword evidence="15 24" id="KW-0472">Membrane</keyword>
<evidence type="ECO:0000256" key="6">
    <source>
        <dbReference type="ARBA" id="ARBA00012487"/>
    </source>
</evidence>
<comment type="pathway">
    <text evidence="4">Lipid metabolism.</text>
</comment>
<protein>
    <recommendedName>
        <fullName evidence="7">Phosphatidate cytidylyltransferase</fullName>
        <ecNumber evidence="6">2.7.7.41</ecNumber>
    </recommendedName>
    <alternativeName>
        <fullName evidence="20">CDP-DAG synthase</fullName>
    </alternativeName>
    <alternativeName>
        <fullName evidence="22">CDP-DG synthase</fullName>
    </alternativeName>
    <alternativeName>
        <fullName evidence="18">CDP-diacylglycerol synthase</fullName>
    </alternativeName>
    <alternativeName>
        <fullName evidence="21">CDP-diglyceride pyrophosphorylase</fullName>
    </alternativeName>
    <alternativeName>
        <fullName evidence="23">CDP-diglyceride synthase</fullName>
    </alternativeName>
    <alternativeName>
        <fullName evidence="19">CTP:phosphatidate cytidylyltransferase</fullName>
    </alternativeName>
</protein>
<evidence type="ECO:0000256" key="14">
    <source>
        <dbReference type="ARBA" id="ARBA00023098"/>
    </source>
</evidence>
<evidence type="ECO:0000256" key="4">
    <source>
        <dbReference type="ARBA" id="ARBA00005189"/>
    </source>
</evidence>
<keyword evidence="17" id="KW-1208">Phospholipid metabolism</keyword>
<organism evidence="25">
    <name type="scientific">uncultured Acidobacteriota bacterium</name>
    <dbReference type="NCBI Taxonomy" id="171953"/>
    <lineage>
        <taxon>Bacteria</taxon>
        <taxon>Pseudomonadati</taxon>
        <taxon>Acidobacteriota</taxon>
        <taxon>environmental samples</taxon>
    </lineage>
</organism>
<evidence type="ECO:0000256" key="15">
    <source>
        <dbReference type="ARBA" id="ARBA00023136"/>
    </source>
</evidence>
<feature type="transmembrane region" description="Helical" evidence="24">
    <location>
        <begin position="133"/>
        <end position="155"/>
    </location>
</feature>
<sequence>MARVLTALVLLPFFVFALWASSPHYLIGWVVAGTLLGLHEFYTLAERAGYRSDRGLGYATALVVLFGFYQQNALLILGGLLLLLALTLALSLFTAERFERVLPESAVTVAGVLYVAVCLGFLILLRVSTEARMAARLLSLFFLIIFAGDTAAYYVGRALGRHKLAPRVSPGKTIEGAAGGVLGSVLAALGGKFWFFEALPIAHAIGLALILNAIGQIGDLVESMLKRGSNLKDAGRLLPGHGGILDRADSILFNAPIIYIYSRLLLS</sequence>